<name>A0A6A6CUE6_ZASCE</name>
<protein>
    <recommendedName>
        <fullName evidence="6">Gfo/Idh/MocA-like oxidoreductase N-terminal domain-containing protein</fullName>
    </recommendedName>
</protein>
<dbReference type="Gene3D" id="3.30.360.10">
    <property type="entry name" value="Dihydrodipicolinate Reductase, domain 2"/>
    <property type="match status" value="1"/>
</dbReference>
<comment type="similarity">
    <text evidence="1">Belongs to the Gfo/Idh/MocA family.</text>
</comment>
<gene>
    <name evidence="4" type="ORF">M409DRAFT_35960</name>
</gene>
<dbReference type="OrthoDB" id="64915at2759"/>
<dbReference type="GeneID" id="54563750"/>
<dbReference type="InterPro" id="IPR036291">
    <property type="entry name" value="NAD(P)-bd_dom_sf"/>
</dbReference>
<dbReference type="Pfam" id="PF01408">
    <property type="entry name" value="GFO_IDH_MocA"/>
    <property type="match status" value="1"/>
</dbReference>
<sequence length="351" mass="37797">MVFGIALLGAGTYPKQTYLAPLHSVDAKLVAVYSRSRRSAADTAEEAKKLSGFVSSNFDLYHDEESGPGLDDLLKRDDVHAVVISLPTLVQPGLALKALAAGKHVVMEKPIAKDVQASQALIAEHDAKYKSKGLILSIMEQYRFDEGHDNARQIVTDGTIGDLTAVHARVWNKVSPGNKYYETEWRKKPEYQGGFLLDGGVHFVSLIRHIAADEIVETVSFAKQTLDHLPPLDTVQAALKLKSGALGTLSISFASAKRDFSYVFIGSKGSLVLTRDPNGTKLIVEDDAGNAVSEEIVSNSSTYKNLFAAFLDDIQAGKSDERGSPQQALADVAVVESICSGGGSVKYYPGI</sequence>
<dbReference type="GO" id="GO:0005737">
    <property type="term" value="C:cytoplasm"/>
    <property type="evidence" value="ECO:0007669"/>
    <property type="project" value="TreeGrafter"/>
</dbReference>
<dbReference type="PANTHER" id="PTHR42840:SF5">
    <property type="entry name" value="NAD(P)-BINDING ROSSMANN-FOLD SUPERFAMILY PROTEIN"/>
    <property type="match status" value="1"/>
</dbReference>
<dbReference type="InterPro" id="IPR055170">
    <property type="entry name" value="GFO_IDH_MocA-like_dom"/>
</dbReference>
<dbReference type="RefSeq" id="XP_033671222.1">
    <property type="nucleotide sequence ID" value="XM_033810478.1"/>
</dbReference>
<dbReference type="GO" id="GO:0006740">
    <property type="term" value="P:NADPH regeneration"/>
    <property type="evidence" value="ECO:0007669"/>
    <property type="project" value="TreeGrafter"/>
</dbReference>
<accession>A0A6A6CUE6</accession>
<dbReference type="Proteomes" id="UP000799537">
    <property type="component" value="Unassembled WGS sequence"/>
</dbReference>
<evidence type="ECO:0000256" key="1">
    <source>
        <dbReference type="ARBA" id="ARBA00010928"/>
    </source>
</evidence>
<dbReference type="GO" id="GO:0016491">
    <property type="term" value="F:oxidoreductase activity"/>
    <property type="evidence" value="ECO:0007669"/>
    <property type="project" value="TreeGrafter"/>
</dbReference>
<keyword evidence="5" id="KW-1185">Reference proteome</keyword>
<evidence type="ECO:0000313" key="4">
    <source>
        <dbReference type="EMBL" id="KAF2170333.1"/>
    </source>
</evidence>
<evidence type="ECO:0000259" key="2">
    <source>
        <dbReference type="Pfam" id="PF01408"/>
    </source>
</evidence>
<evidence type="ECO:0000259" key="3">
    <source>
        <dbReference type="Pfam" id="PF22725"/>
    </source>
</evidence>
<dbReference type="Gene3D" id="3.40.50.720">
    <property type="entry name" value="NAD(P)-binding Rossmann-like Domain"/>
    <property type="match status" value="1"/>
</dbReference>
<dbReference type="SUPFAM" id="SSF51735">
    <property type="entry name" value="NAD(P)-binding Rossmann-fold domains"/>
    <property type="match status" value="1"/>
</dbReference>
<dbReference type="InterPro" id="IPR000683">
    <property type="entry name" value="Gfo/Idh/MocA-like_OxRdtase_N"/>
</dbReference>
<feature type="domain" description="GFO/IDH/MocA-like oxidoreductase" evidence="3">
    <location>
        <begin position="150"/>
        <end position="272"/>
    </location>
</feature>
<evidence type="ECO:0008006" key="6">
    <source>
        <dbReference type="Google" id="ProtNLM"/>
    </source>
</evidence>
<dbReference type="SUPFAM" id="SSF55347">
    <property type="entry name" value="Glyceraldehyde-3-phosphate dehydrogenase-like, C-terminal domain"/>
    <property type="match status" value="1"/>
</dbReference>
<dbReference type="Pfam" id="PF22725">
    <property type="entry name" value="GFO_IDH_MocA_C3"/>
    <property type="match status" value="1"/>
</dbReference>
<proteinExistence type="inferred from homology"/>
<organism evidence="4 5">
    <name type="scientific">Zasmidium cellare ATCC 36951</name>
    <dbReference type="NCBI Taxonomy" id="1080233"/>
    <lineage>
        <taxon>Eukaryota</taxon>
        <taxon>Fungi</taxon>
        <taxon>Dikarya</taxon>
        <taxon>Ascomycota</taxon>
        <taxon>Pezizomycotina</taxon>
        <taxon>Dothideomycetes</taxon>
        <taxon>Dothideomycetidae</taxon>
        <taxon>Mycosphaerellales</taxon>
        <taxon>Mycosphaerellaceae</taxon>
        <taxon>Zasmidium</taxon>
    </lineage>
</organism>
<dbReference type="EMBL" id="ML993585">
    <property type="protein sequence ID" value="KAF2170333.1"/>
    <property type="molecule type" value="Genomic_DNA"/>
</dbReference>
<evidence type="ECO:0000313" key="5">
    <source>
        <dbReference type="Proteomes" id="UP000799537"/>
    </source>
</evidence>
<reference evidence="4" key="1">
    <citation type="journal article" date="2020" name="Stud. Mycol.">
        <title>101 Dothideomycetes genomes: a test case for predicting lifestyles and emergence of pathogens.</title>
        <authorList>
            <person name="Haridas S."/>
            <person name="Albert R."/>
            <person name="Binder M."/>
            <person name="Bloem J."/>
            <person name="Labutti K."/>
            <person name="Salamov A."/>
            <person name="Andreopoulos B."/>
            <person name="Baker S."/>
            <person name="Barry K."/>
            <person name="Bills G."/>
            <person name="Bluhm B."/>
            <person name="Cannon C."/>
            <person name="Castanera R."/>
            <person name="Culley D."/>
            <person name="Daum C."/>
            <person name="Ezra D."/>
            <person name="Gonzalez J."/>
            <person name="Henrissat B."/>
            <person name="Kuo A."/>
            <person name="Liang C."/>
            <person name="Lipzen A."/>
            <person name="Lutzoni F."/>
            <person name="Magnuson J."/>
            <person name="Mondo S."/>
            <person name="Nolan M."/>
            <person name="Ohm R."/>
            <person name="Pangilinan J."/>
            <person name="Park H.-J."/>
            <person name="Ramirez L."/>
            <person name="Alfaro M."/>
            <person name="Sun H."/>
            <person name="Tritt A."/>
            <person name="Yoshinaga Y."/>
            <person name="Zwiers L.-H."/>
            <person name="Turgeon B."/>
            <person name="Goodwin S."/>
            <person name="Spatafora J."/>
            <person name="Crous P."/>
            <person name="Grigoriev I."/>
        </authorList>
    </citation>
    <scope>NUCLEOTIDE SEQUENCE</scope>
    <source>
        <strain evidence="4">ATCC 36951</strain>
    </source>
</reference>
<feature type="domain" description="Gfo/Idh/MocA-like oxidoreductase N-terminal" evidence="2">
    <location>
        <begin position="3"/>
        <end position="125"/>
    </location>
</feature>
<dbReference type="AlphaFoldDB" id="A0A6A6CUE6"/>
<dbReference type="PANTHER" id="PTHR42840">
    <property type="entry name" value="NAD(P)-BINDING ROSSMANN-FOLD SUPERFAMILY PROTEIN-RELATED"/>
    <property type="match status" value="1"/>
</dbReference>
<dbReference type="GO" id="GO:0000166">
    <property type="term" value="F:nucleotide binding"/>
    <property type="evidence" value="ECO:0007669"/>
    <property type="project" value="InterPro"/>
</dbReference>